<dbReference type="AlphaFoldDB" id="A0A6G0SX10"/>
<feature type="compositionally biased region" description="Polar residues" evidence="1">
    <location>
        <begin position="165"/>
        <end position="175"/>
    </location>
</feature>
<dbReference type="Proteomes" id="UP000475862">
    <property type="component" value="Unassembled WGS sequence"/>
</dbReference>
<keyword evidence="4" id="KW-1185">Reference proteome</keyword>
<evidence type="ECO:0000313" key="4">
    <source>
        <dbReference type="Proteomes" id="UP000475862"/>
    </source>
</evidence>
<name>A0A6G0SX10_APHGL</name>
<protein>
    <recommendedName>
        <fullName evidence="2">DUF8207 domain-containing protein</fullName>
    </recommendedName>
</protein>
<evidence type="ECO:0000256" key="1">
    <source>
        <dbReference type="SAM" id="MobiDB-lite"/>
    </source>
</evidence>
<dbReference type="InterPro" id="IPR058520">
    <property type="entry name" value="DUF8207"/>
</dbReference>
<feature type="domain" description="DUF8207" evidence="2">
    <location>
        <begin position="231"/>
        <end position="293"/>
    </location>
</feature>
<feature type="region of interest" description="Disordered" evidence="1">
    <location>
        <begin position="332"/>
        <end position="351"/>
    </location>
</feature>
<comment type="caution">
    <text evidence="3">The sequence shown here is derived from an EMBL/GenBank/DDBJ whole genome shotgun (WGS) entry which is preliminary data.</text>
</comment>
<evidence type="ECO:0000313" key="3">
    <source>
        <dbReference type="EMBL" id="KAE9522494.1"/>
    </source>
</evidence>
<feature type="region of interest" description="Disordered" evidence="1">
    <location>
        <begin position="165"/>
        <end position="192"/>
    </location>
</feature>
<accession>A0A6G0SX10</accession>
<organism evidence="3 4">
    <name type="scientific">Aphis glycines</name>
    <name type="common">Soybean aphid</name>
    <dbReference type="NCBI Taxonomy" id="307491"/>
    <lineage>
        <taxon>Eukaryota</taxon>
        <taxon>Metazoa</taxon>
        <taxon>Ecdysozoa</taxon>
        <taxon>Arthropoda</taxon>
        <taxon>Hexapoda</taxon>
        <taxon>Insecta</taxon>
        <taxon>Pterygota</taxon>
        <taxon>Neoptera</taxon>
        <taxon>Paraneoptera</taxon>
        <taxon>Hemiptera</taxon>
        <taxon>Sternorrhyncha</taxon>
        <taxon>Aphidomorpha</taxon>
        <taxon>Aphidoidea</taxon>
        <taxon>Aphididae</taxon>
        <taxon>Aphidini</taxon>
        <taxon>Aphis</taxon>
        <taxon>Aphis</taxon>
    </lineage>
</organism>
<dbReference type="EMBL" id="VYZN01001120">
    <property type="protein sequence ID" value="KAE9522494.1"/>
    <property type="molecule type" value="Genomic_DNA"/>
</dbReference>
<reference evidence="3 4" key="1">
    <citation type="submission" date="2019-08" db="EMBL/GenBank/DDBJ databases">
        <title>The genome of the soybean aphid Biotype 1, its phylome, world population structure and adaptation to the North American continent.</title>
        <authorList>
            <person name="Giordano R."/>
            <person name="Donthu R.K."/>
            <person name="Hernandez A.G."/>
            <person name="Wright C.L."/>
            <person name="Zimin A.V."/>
        </authorList>
    </citation>
    <scope>NUCLEOTIDE SEQUENCE [LARGE SCALE GENOMIC DNA]</scope>
    <source>
        <tissue evidence="3">Whole aphids</tissue>
    </source>
</reference>
<evidence type="ECO:0000259" key="2">
    <source>
        <dbReference type="Pfam" id="PF26634"/>
    </source>
</evidence>
<sequence>MNLIEQKDKLDITNVDVQIEKKPSKHGSLLPDTIRAILVGPSGSGKTNIMYNLITHENGLRFENIYLYSKTSNQEKYVLLKKIIDDIKDMDFIEFQKISHLCWNHSDYGFMVIDKTREMNEEKVLLENLITSKKNIKRKIMEMKHGIIDSDNYFRESFKPIIEPLSNQTENNTQPADEIKPETSDVSDDDNDNELNSSFSNFFNKRRTSKRYDKSYGMFYDKASDSYKKGGHSVTFSHGLWSLPCEKEPKNTTLQDMESYYDILKTSRAHLKADGKPKTSKFHKWTNVVKPLYDRMKNEKKQLNEEIDKINNSRTPRLILAQITDHLSRSNTKRSNIHNNTTIPNDPFEFRPTANSSMTTDPKNEKMFNFTATPKVKRGSGLYKDVIPQTQLVYYDDLNELVTRLNLLTSSQNVGNTGVSNEIISILEELRERNIIV</sequence>
<dbReference type="PANTHER" id="PTHR35374:SF1">
    <property type="entry name" value="PROTEIN KINASE DOMAIN-CONTAINING PROTEIN"/>
    <property type="match status" value="1"/>
</dbReference>
<dbReference type="SUPFAM" id="SSF52540">
    <property type="entry name" value="P-loop containing nucleoside triphosphate hydrolases"/>
    <property type="match status" value="1"/>
</dbReference>
<gene>
    <name evidence="3" type="ORF">AGLY_017155</name>
</gene>
<dbReference type="PANTHER" id="PTHR35374">
    <property type="entry name" value="CYCLIN-DEPENDENT KINASE 11A-LIKE"/>
    <property type="match status" value="1"/>
</dbReference>
<proteinExistence type="predicted"/>
<dbReference type="Pfam" id="PF26634">
    <property type="entry name" value="DUF8207"/>
    <property type="match status" value="1"/>
</dbReference>
<dbReference type="InterPro" id="IPR027417">
    <property type="entry name" value="P-loop_NTPase"/>
</dbReference>